<dbReference type="GeneID" id="10328722"/>
<evidence type="ECO:0000259" key="2">
    <source>
        <dbReference type="Pfam" id="PF02543"/>
    </source>
</evidence>
<dbReference type="GO" id="GO:0016740">
    <property type="term" value="F:transferase activity"/>
    <property type="evidence" value="ECO:0007669"/>
    <property type="project" value="UniProtKB-KW"/>
</dbReference>
<feature type="domain" description="Carbamoyltransferase" evidence="2">
    <location>
        <begin position="247"/>
        <end position="317"/>
    </location>
</feature>
<feature type="domain" description="Carbamoyltransferase" evidence="2">
    <location>
        <begin position="19"/>
        <end position="78"/>
    </location>
</feature>
<dbReference type="Pfam" id="PF02543">
    <property type="entry name" value="Carbam_trans_N"/>
    <property type="match status" value="2"/>
</dbReference>
<sequence length="524" mass="59823">MKVLGIYGSILFDGTCQDSYVHDAGATLFVDGVHVCSIQEERLSGLKYDGRFPEKSIDYVMEGLEKEDINLVMFVDIGLQDWVRSLEKDEPQEYLQRMFPNAEIGFISHHQAHAYSSIFTQPSDTGVCIVIDGGGSHNWAEGQSLGLEKCSMVLFDKRRNKFKYFPFNGEWGLLYQYWSHHIYCSKTKQKIDFLDPKHHCSFAGKIMGLAAYGSGKHIQKLYDFGTHFPEVSFDMRDPRPYPISSSDKAQLLQYNFEESLTELMLRLDEDYLEGTICLTGGVFLNINANTKIVQTLKHKKFHITPFVSDCGLSFGAAAFGASLWNEVQVPENLAFLGKEYSTPKHFKWNPLDLKKVAKYLDEGKIVAWYQGRSEFGPRALGNRSILMSPKYKENKDILNEKVKHREEWRPFAGVILKDYLKDYFEEGIDSPYMLYSQTVKEDKRDEIPAVTHVDNTCRIQTVSEGILSELLEEYYKISGVPVLLNTSFNDSGKPIVETPEDAIQSFLNMNIDYLVMNNSIIGKD</sequence>
<dbReference type="InterPro" id="IPR003696">
    <property type="entry name" value="Carbtransf_dom"/>
</dbReference>
<dbReference type="PANTHER" id="PTHR34847">
    <property type="entry name" value="NODULATION PROTEIN U"/>
    <property type="match status" value="1"/>
</dbReference>
<keyword evidence="5" id="KW-1185">Reference proteome</keyword>
<reference evidence="4 5" key="1">
    <citation type="journal article" date="2010" name="Environ. Microbiol.">
        <title>Genomic analysis of oceanic cyanobacterial myoviruses compared with T4-like myoviruses from diverse hosts and environments.</title>
        <authorList>
            <person name="Sullivan M.B."/>
            <person name="Huang K.H."/>
            <person name="Ignacio-Espinoza J.C."/>
            <person name="Berlin A.M."/>
            <person name="Kelly L."/>
            <person name="Weigele P.R."/>
            <person name="DeFrancesco A.S."/>
            <person name="Kern S.E."/>
            <person name="Thompson L.R."/>
            <person name="Young S."/>
            <person name="Yandava C."/>
            <person name="Fu R."/>
            <person name="Krastins B."/>
            <person name="Chase M."/>
            <person name="Sarracino D."/>
            <person name="Osburne M.S."/>
            <person name="Henn M.R."/>
            <person name="Chisholm S.W."/>
        </authorList>
    </citation>
    <scope>NUCLEOTIDE SEQUENCE [LARGE SCALE GENOMIC DNA]</scope>
    <source>
        <strain evidence="4">8109-3</strain>
    </source>
</reference>
<evidence type="ECO:0000313" key="4">
    <source>
        <dbReference type="EMBL" id="ADO98219.1"/>
    </source>
</evidence>
<dbReference type="OrthoDB" id="3239at10239"/>
<dbReference type="SUPFAM" id="SSF53067">
    <property type="entry name" value="Actin-like ATPase domain"/>
    <property type="match status" value="1"/>
</dbReference>
<dbReference type="InterPro" id="IPR051338">
    <property type="entry name" value="NodU/CmcH_Carbamoyltrnsfr"/>
</dbReference>
<dbReference type="EMBL" id="GU071098">
    <property type="protein sequence ID" value="ADO98219.1"/>
    <property type="molecule type" value="Genomic_DNA"/>
</dbReference>
<dbReference type="Gene3D" id="3.90.870.20">
    <property type="entry name" value="Carbamoyltransferase, C-terminal domain"/>
    <property type="match status" value="1"/>
</dbReference>
<comment type="similarity">
    <text evidence="1">Belongs to the NodU/CmcH family.</text>
</comment>
<evidence type="ECO:0000256" key="1">
    <source>
        <dbReference type="ARBA" id="ARBA00006129"/>
    </source>
</evidence>
<keyword evidence="4" id="KW-0808">Transferase</keyword>
<name>E3SL71_9CAUD</name>
<gene>
    <name evidence="4" type="ORF">SSSM7_153</name>
</gene>
<dbReference type="Pfam" id="PF16861">
    <property type="entry name" value="Carbam_trans_C"/>
    <property type="match status" value="1"/>
</dbReference>
<dbReference type="InterPro" id="IPR031730">
    <property type="entry name" value="Carbam_trans_C"/>
</dbReference>
<dbReference type="CDD" id="cd24033">
    <property type="entry name" value="ASKHA_NBD_NodU_CmcH-like_N"/>
    <property type="match status" value="1"/>
</dbReference>
<dbReference type="Proteomes" id="UP000006527">
    <property type="component" value="Segment"/>
</dbReference>
<evidence type="ECO:0000313" key="5">
    <source>
        <dbReference type="Proteomes" id="UP000006527"/>
    </source>
</evidence>
<accession>E3SL71</accession>
<dbReference type="InterPro" id="IPR038152">
    <property type="entry name" value="Carbam_trans_C_sf"/>
</dbReference>
<evidence type="ECO:0000259" key="3">
    <source>
        <dbReference type="Pfam" id="PF16861"/>
    </source>
</evidence>
<proteinExistence type="inferred from homology"/>
<dbReference type="RefSeq" id="YP_004324206.1">
    <property type="nucleotide sequence ID" value="NC_015287.1"/>
</dbReference>
<organism evidence="4 5">
    <name type="scientific">Synechococcus phage S-SSM7</name>
    <dbReference type="NCBI Taxonomy" id="445686"/>
    <lineage>
        <taxon>Viruses</taxon>
        <taxon>Duplodnaviria</taxon>
        <taxon>Heunggongvirae</taxon>
        <taxon>Uroviricota</taxon>
        <taxon>Caudoviricetes</taxon>
        <taxon>Pantevenvirales</taxon>
        <taxon>Kyanoviridae</taxon>
        <taxon>Lipsvirus</taxon>
        <taxon>Lipsvirus ssm7</taxon>
    </lineage>
</organism>
<dbReference type="PANTHER" id="PTHR34847:SF1">
    <property type="entry name" value="NODULATION PROTEIN U"/>
    <property type="match status" value="1"/>
</dbReference>
<dbReference type="Gene3D" id="3.30.420.40">
    <property type="match status" value="1"/>
</dbReference>
<feature type="domain" description="Carbamoyltransferase C-terminal" evidence="3">
    <location>
        <begin position="357"/>
        <end position="522"/>
    </location>
</feature>
<protein>
    <submittedName>
        <fullName evidence="4">Carbamoyltransferase</fullName>
    </submittedName>
</protein>
<dbReference type="InterPro" id="IPR043129">
    <property type="entry name" value="ATPase_NBD"/>
</dbReference>
<dbReference type="KEGG" id="vg:10328722"/>